<accession>A0A174LPC7</accession>
<dbReference type="InterPro" id="IPR050763">
    <property type="entry name" value="ABC_transporter_ATP-binding"/>
</dbReference>
<dbReference type="InterPro" id="IPR027417">
    <property type="entry name" value="P-loop_NTPase"/>
</dbReference>
<dbReference type="EMBL" id="CYZE01000022">
    <property type="protein sequence ID" value="CUP24841.1"/>
    <property type="molecule type" value="Genomic_DNA"/>
</dbReference>
<dbReference type="InterPro" id="IPR003593">
    <property type="entry name" value="AAA+_ATPase"/>
</dbReference>
<evidence type="ECO:0000256" key="1">
    <source>
        <dbReference type="ARBA" id="ARBA00022448"/>
    </source>
</evidence>
<protein>
    <submittedName>
        <fullName evidence="5">ABC transporter ATPase</fullName>
    </submittedName>
</protein>
<dbReference type="PANTHER" id="PTHR42711">
    <property type="entry name" value="ABC TRANSPORTER ATP-BINDING PROTEIN"/>
    <property type="match status" value="1"/>
</dbReference>
<dbReference type="GO" id="GO:0005524">
    <property type="term" value="F:ATP binding"/>
    <property type="evidence" value="ECO:0007669"/>
    <property type="project" value="UniProtKB-KW"/>
</dbReference>
<reference evidence="5 6" key="1">
    <citation type="submission" date="2015-09" db="EMBL/GenBank/DDBJ databases">
        <authorList>
            <consortium name="Pathogen Informatics"/>
        </authorList>
    </citation>
    <scope>NUCLEOTIDE SEQUENCE [LARGE SCALE GENOMIC DNA]</scope>
    <source>
        <strain evidence="5 6">2789STDY5608850</strain>
    </source>
</reference>
<evidence type="ECO:0000313" key="5">
    <source>
        <dbReference type="EMBL" id="CUP24841.1"/>
    </source>
</evidence>
<evidence type="ECO:0000256" key="3">
    <source>
        <dbReference type="ARBA" id="ARBA00022840"/>
    </source>
</evidence>
<evidence type="ECO:0000259" key="4">
    <source>
        <dbReference type="PROSITE" id="PS50893"/>
    </source>
</evidence>
<dbReference type="AlphaFoldDB" id="A0A174LPC7"/>
<proteinExistence type="predicted"/>
<keyword evidence="2" id="KW-0547">Nucleotide-binding</keyword>
<dbReference type="SUPFAM" id="SSF52540">
    <property type="entry name" value="P-loop containing nucleoside triphosphate hydrolases"/>
    <property type="match status" value="1"/>
</dbReference>
<dbReference type="PROSITE" id="PS00211">
    <property type="entry name" value="ABC_TRANSPORTER_1"/>
    <property type="match status" value="1"/>
</dbReference>
<keyword evidence="1" id="KW-0813">Transport</keyword>
<feature type="domain" description="ABC transporter" evidence="4">
    <location>
        <begin position="28"/>
        <end position="265"/>
    </location>
</feature>
<gene>
    <name evidence="5" type="primary">ybhF_12</name>
    <name evidence="5" type="ORF">ERS852407_05418</name>
</gene>
<dbReference type="InterPro" id="IPR003439">
    <property type="entry name" value="ABC_transporter-like_ATP-bd"/>
</dbReference>
<organism evidence="5 6">
    <name type="scientific">Hungatella hathewayi</name>
    <dbReference type="NCBI Taxonomy" id="154046"/>
    <lineage>
        <taxon>Bacteria</taxon>
        <taxon>Bacillati</taxon>
        <taxon>Bacillota</taxon>
        <taxon>Clostridia</taxon>
        <taxon>Lachnospirales</taxon>
        <taxon>Lachnospiraceae</taxon>
        <taxon>Hungatella</taxon>
    </lineage>
</organism>
<dbReference type="PANTHER" id="PTHR42711:SF1">
    <property type="entry name" value="ABC-TRANSPORT PROTEIN, ATP-BINDING COMPONENT"/>
    <property type="match status" value="1"/>
</dbReference>
<evidence type="ECO:0000256" key="2">
    <source>
        <dbReference type="ARBA" id="ARBA00022741"/>
    </source>
</evidence>
<dbReference type="RefSeq" id="WP_055659917.1">
    <property type="nucleotide sequence ID" value="NZ_CABIXC010000022.1"/>
</dbReference>
<evidence type="ECO:0000313" key="6">
    <source>
        <dbReference type="Proteomes" id="UP000095651"/>
    </source>
</evidence>
<dbReference type="SMART" id="SM00382">
    <property type="entry name" value="AAA"/>
    <property type="match status" value="1"/>
</dbReference>
<dbReference type="GO" id="GO:0016887">
    <property type="term" value="F:ATP hydrolysis activity"/>
    <property type="evidence" value="ECO:0007669"/>
    <property type="project" value="InterPro"/>
</dbReference>
<keyword evidence="3" id="KW-0067">ATP-binding</keyword>
<sequence length="348" mass="38999">MQSMVHHDTPALVIDNVTKQYSQWQRSGHARDILKNMLHPQKRIITALDHLSFEVAPGEFVAYAGANGAGKSTTIKILSGILSPSEGTVSVSGLSPVTDRIELMRHIGVLFGQRTELWWDHPIITSFEWKKEVWGIPEDIYKKNLSLVTELLDLEDILRTFARELSLGQRMRADIGMLLLHDPSVIFLDEPTLGLDVLAKQQMIHFLKEINRECGTTIVVTSHDMDDLEEMAQRIILLNKGQIAFDGNFDKLRNTAGACSRIVVTMKNPGSKKQSLTSDKALTAPTIPGLQLLSSNEGIYEYEFNRSQTGIHEVLGNLAGFQGIEDVEIRRAPIEDVIARLYLSWKKS</sequence>
<dbReference type="Pfam" id="PF00005">
    <property type="entry name" value="ABC_tran"/>
    <property type="match status" value="1"/>
</dbReference>
<dbReference type="Gene3D" id="3.40.50.300">
    <property type="entry name" value="P-loop containing nucleotide triphosphate hydrolases"/>
    <property type="match status" value="1"/>
</dbReference>
<dbReference type="Proteomes" id="UP000095651">
    <property type="component" value="Unassembled WGS sequence"/>
</dbReference>
<dbReference type="InterPro" id="IPR017871">
    <property type="entry name" value="ABC_transporter-like_CS"/>
</dbReference>
<name>A0A174LPC7_9FIRM</name>
<dbReference type="PROSITE" id="PS50893">
    <property type="entry name" value="ABC_TRANSPORTER_2"/>
    <property type="match status" value="1"/>
</dbReference>